<dbReference type="RefSeq" id="WP_162262939.1">
    <property type="nucleotide sequence ID" value="NZ_LNYA01000013.1"/>
</dbReference>
<keyword evidence="3" id="KW-1185">Reference proteome</keyword>
<sequence length="604" mass="68306">TAPASAQDWNNEAIRLRQLGKIEQANAIEKQIAKPLVAVVSGTEAKSAASAAAKRATRKASLKDNKKNPAPTKTAQELVTALIEEKPLTTTEIRQFIDPERINELWWNTTYKGHRLFILLFLSLFQKRKITQFFESSDLNNIAKTILTYDRLMEPIKDGNEKTVLLYMCANSGGAQYLHQIFENNPKLLERCLPHLYTRQAIRSKNGEVAMVSPLFYLTINYPELCLMLTGKNFIKRIPVETWYQEGTVKGYCQDLPLLVALITTLWYTKEHKQTIAAILGALTPRLVDAGFPDALLCKEGILLKSEDSVSISLLQALLLLSEGIDLLWKLMSNSPKSFAQIPPEIWLNNKFFKGEIKPSDSDDSISNQSQYYTLLDSLAFCHHTGMPILDKLLDLYPDLPYIMPAKMLYKKYDESGISLLHFLVAQSTAIPPDFLFRMLHKNPALTKDIPLETWYASPHQGVIPPLYWLCHSQKGLEIIACVMKECPNLLEVVPIEFWNHPLTVMINKQQTNNSPLDLLLRHDADWDLVYQIAKTAGKDRFSQWALKNKRLALLLPHFFPENEVAPPPIAAMQSQASPLFFSPATTKENNPSSASKVTTMEPE</sequence>
<evidence type="ECO:0000313" key="3">
    <source>
        <dbReference type="Proteomes" id="UP000054773"/>
    </source>
</evidence>
<evidence type="ECO:0000313" key="2">
    <source>
        <dbReference type="EMBL" id="KTC98872.1"/>
    </source>
</evidence>
<dbReference type="Proteomes" id="UP000054773">
    <property type="component" value="Unassembled WGS sequence"/>
</dbReference>
<feature type="region of interest" description="Disordered" evidence="1">
    <location>
        <begin position="54"/>
        <end position="73"/>
    </location>
</feature>
<feature type="region of interest" description="Disordered" evidence="1">
    <location>
        <begin position="582"/>
        <end position="604"/>
    </location>
</feature>
<feature type="non-terminal residue" evidence="2">
    <location>
        <position position="1"/>
    </location>
</feature>
<name>A0A0W0TTW0_LEGER</name>
<comment type="caution">
    <text evidence="2">The sequence shown here is derived from an EMBL/GenBank/DDBJ whole genome shotgun (WGS) entry which is preliminary data.</text>
</comment>
<gene>
    <name evidence="2" type="ORF">Lery_0716</name>
</gene>
<reference evidence="2 3" key="1">
    <citation type="submission" date="2015-11" db="EMBL/GenBank/DDBJ databases">
        <title>Genomic analysis of 38 Legionella species identifies large and diverse effector repertoires.</title>
        <authorList>
            <person name="Burstein D."/>
            <person name="Amaro F."/>
            <person name="Zusman T."/>
            <person name="Lifshitz Z."/>
            <person name="Cohen O."/>
            <person name="Gilbert J.A."/>
            <person name="Pupko T."/>
            <person name="Shuman H.A."/>
            <person name="Segal G."/>
        </authorList>
    </citation>
    <scope>NUCLEOTIDE SEQUENCE [LARGE SCALE GENOMIC DNA]</scope>
    <source>
        <strain evidence="2 3">SE-32A-C8</strain>
    </source>
</reference>
<organism evidence="2 3">
    <name type="scientific">Legionella erythra</name>
    <dbReference type="NCBI Taxonomy" id="448"/>
    <lineage>
        <taxon>Bacteria</taxon>
        <taxon>Pseudomonadati</taxon>
        <taxon>Pseudomonadota</taxon>
        <taxon>Gammaproteobacteria</taxon>
        <taxon>Legionellales</taxon>
        <taxon>Legionellaceae</taxon>
        <taxon>Legionella</taxon>
    </lineage>
</organism>
<dbReference type="PATRIC" id="fig|448.7.peg.748"/>
<proteinExistence type="predicted"/>
<protein>
    <submittedName>
        <fullName evidence="2">Uncharacterized protein</fullName>
    </submittedName>
</protein>
<dbReference type="AlphaFoldDB" id="A0A0W0TTW0"/>
<accession>A0A0W0TTW0</accession>
<evidence type="ECO:0000256" key="1">
    <source>
        <dbReference type="SAM" id="MobiDB-lite"/>
    </source>
</evidence>
<dbReference type="EMBL" id="LNYA01000013">
    <property type="protein sequence ID" value="KTC98872.1"/>
    <property type="molecule type" value="Genomic_DNA"/>
</dbReference>